<accession>A0AA95NAG0</accession>
<feature type="signal peptide" evidence="1">
    <location>
        <begin position="1"/>
        <end position="22"/>
    </location>
</feature>
<organism evidence="2 3">
    <name type="scientific">Paucibacter sediminis</name>
    <dbReference type="NCBI Taxonomy" id="3019553"/>
    <lineage>
        <taxon>Bacteria</taxon>
        <taxon>Pseudomonadati</taxon>
        <taxon>Pseudomonadota</taxon>
        <taxon>Betaproteobacteria</taxon>
        <taxon>Burkholderiales</taxon>
        <taxon>Sphaerotilaceae</taxon>
        <taxon>Roseateles</taxon>
    </lineage>
</organism>
<evidence type="ECO:0000313" key="3">
    <source>
        <dbReference type="Proteomes" id="UP001177769"/>
    </source>
</evidence>
<dbReference type="AlphaFoldDB" id="A0AA95NAG0"/>
<gene>
    <name evidence="2" type="ORF">PFX98_22560</name>
</gene>
<proteinExistence type="predicted"/>
<keyword evidence="1" id="KW-0732">Signal</keyword>
<dbReference type="EMBL" id="CP116346">
    <property type="protein sequence ID" value="WIT11640.1"/>
    <property type="molecule type" value="Genomic_DNA"/>
</dbReference>
<dbReference type="InterPro" id="IPR025737">
    <property type="entry name" value="FApF"/>
</dbReference>
<feature type="chain" id="PRO_5041639668" evidence="1">
    <location>
        <begin position="23"/>
        <end position="295"/>
    </location>
</feature>
<sequence length="295" mass="30964">MNTYSRLISALSLALLCASAHATEGGGLGVYPDGLENYLSGALPPPGVHALLYGGLLKYDKVRDNAGHQIAIPDFGVDVAVLAPRLIWVTKEKLLGGDLAWHAVLPLLNVKFKAAGASWSSTGLGDISFGPALGFHASPSLHYVAAVDVVAPTGRYSSSDPSSLGKNYWSIQPILAISQIDPAGFNADAKLMLDLNRRNTATQTTSGRALHADYALGWGFGNGWAAGVGGHVFLQTSSDSGPAAAPGKARAVAIGPSLRYFDGKGTLLTLKLQQEFSVRNRPEGRQLFVKASLPF</sequence>
<reference evidence="2" key="1">
    <citation type="submission" date="2023-01" db="EMBL/GenBank/DDBJ databases">
        <title>Whole genome sequence of Paucibacter sp. S2-9 isolated from pond sediment.</title>
        <authorList>
            <person name="Jung J.Y."/>
        </authorList>
    </citation>
    <scope>NUCLEOTIDE SEQUENCE</scope>
    <source>
        <strain evidence="2">S2-9</strain>
    </source>
</reference>
<keyword evidence="3" id="KW-1185">Reference proteome</keyword>
<dbReference type="RefSeq" id="WP_285232725.1">
    <property type="nucleotide sequence ID" value="NZ_CP116346.1"/>
</dbReference>
<dbReference type="Pfam" id="PF13557">
    <property type="entry name" value="Phenol_MetA_deg"/>
    <property type="match status" value="1"/>
</dbReference>
<evidence type="ECO:0000256" key="1">
    <source>
        <dbReference type="SAM" id="SignalP"/>
    </source>
</evidence>
<evidence type="ECO:0000313" key="2">
    <source>
        <dbReference type="EMBL" id="WIT11640.1"/>
    </source>
</evidence>
<name>A0AA95NAG0_9BURK</name>
<protein>
    <submittedName>
        <fullName evidence="2">Transporter</fullName>
    </submittedName>
</protein>
<dbReference type="Proteomes" id="UP001177769">
    <property type="component" value="Chromosome"/>
</dbReference>
<dbReference type="KEGG" id="pais:PFX98_22560"/>